<dbReference type="GO" id="GO:0003723">
    <property type="term" value="F:RNA binding"/>
    <property type="evidence" value="ECO:0007669"/>
    <property type="project" value="TreeGrafter"/>
</dbReference>
<comment type="similarity">
    <text evidence="1">Belongs to the AAA ATPase family.</text>
</comment>
<dbReference type="GO" id="GO:1990275">
    <property type="term" value="F:preribosome binding"/>
    <property type="evidence" value="ECO:0007669"/>
    <property type="project" value="TreeGrafter"/>
</dbReference>
<dbReference type="PANTHER" id="PTHR23077">
    <property type="entry name" value="AAA-FAMILY ATPASE"/>
    <property type="match status" value="1"/>
</dbReference>
<evidence type="ECO:0000256" key="3">
    <source>
        <dbReference type="ARBA" id="ARBA00022840"/>
    </source>
</evidence>
<evidence type="ECO:0000256" key="2">
    <source>
        <dbReference type="ARBA" id="ARBA00022741"/>
    </source>
</evidence>
<dbReference type="Gene3D" id="1.10.8.60">
    <property type="match status" value="1"/>
</dbReference>
<dbReference type="GO" id="GO:0005634">
    <property type="term" value="C:nucleus"/>
    <property type="evidence" value="ECO:0007669"/>
    <property type="project" value="TreeGrafter"/>
</dbReference>
<dbReference type="InterPro" id="IPR003959">
    <property type="entry name" value="ATPase_AAA_core"/>
</dbReference>
<evidence type="ECO:0000313" key="6">
    <source>
        <dbReference type="Proteomes" id="UP000649617"/>
    </source>
</evidence>
<keyword evidence="3" id="KW-0067">ATP-binding</keyword>
<dbReference type="AlphaFoldDB" id="A0A812XU14"/>
<dbReference type="GO" id="GO:0016887">
    <property type="term" value="F:ATP hydrolysis activity"/>
    <property type="evidence" value="ECO:0007669"/>
    <property type="project" value="InterPro"/>
</dbReference>
<proteinExistence type="inferred from homology"/>
<dbReference type="InterPro" id="IPR027417">
    <property type="entry name" value="P-loop_NTPase"/>
</dbReference>
<feature type="domain" description="AAA+ ATPase" evidence="4">
    <location>
        <begin position="69"/>
        <end position="205"/>
    </location>
</feature>
<dbReference type="InterPro" id="IPR003593">
    <property type="entry name" value="AAA+_ATPase"/>
</dbReference>
<dbReference type="Pfam" id="PF00004">
    <property type="entry name" value="AAA"/>
    <property type="match status" value="1"/>
</dbReference>
<dbReference type="InterPro" id="IPR041569">
    <property type="entry name" value="AAA_lid_3"/>
</dbReference>
<accession>A0A812XU14</accession>
<organism evidence="5 6">
    <name type="scientific">Symbiodinium pilosum</name>
    <name type="common">Dinoflagellate</name>
    <dbReference type="NCBI Taxonomy" id="2952"/>
    <lineage>
        <taxon>Eukaryota</taxon>
        <taxon>Sar</taxon>
        <taxon>Alveolata</taxon>
        <taxon>Dinophyceae</taxon>
        <taxon>Suessiales</taxon>
        <taxon>Symbiodiniaceae</taxon>
        <taxon>Symbiodinium</taxon>
    </lineage>
</organism>
<dbReference type="OrthoDB" id="442811at2759"/>
<dbReference type="Gene3D" id="3.40.50.300">
    <property type="entry name" value="P-loop containing nucleotide triphosphate hydrolases"/>
    <property type="match status" value="1"/>
</dbReference>
<protein>
    <recommendedName>
        <fullName evidence="4">AAA+ ATPase domain-containing protein</fullName>
    </recommendedName>
</protein>
<reference evidence="5" key="1">
    <citation type="submission" date="2021-02" db="EMBL/GenBank/DDBJ databases">
        <authorList>
            <person name="Dougan E. K."/>
            <person name="Rhodes N."/>
            <person name="Thang M."/>
            <person name="Chan C."/>
        </authorList>
    </citation>
    <scope>NUCLEOTIDE SEQUENCE</scope>
</reference>
<gene>
    <name evidence="5" type="ORF">SPIL2461_LOCUS21659</name>
</gene>
<evidence type="ECO:0000259" key="4">
    <source>
        <dbReference type="SMART" id="SM00382"/>
    </source>
</evidence>
<dbReference type="Proteomes" id="UP000649617">
    <property type="component" value="Unassembled WGS sequence"/>
</dbReference>
<dbReference type="InterPro" id="IPR050168">
    <property type="entry name" value="AAA_ATPase_domain"/>
</dbReference>
<dbReference type="PANTHER" id="PTHR23077:SF171">
    <property type="entry name" value="NUCLEAR VALOSIN-CONTAINING PROTEIN-LIKE"/>
    <property type="match status" value="1"/>
</dbReference>
<dbReference type="GO" id="GO:0042254">
    <property type="term" value="P:ribosome biogenesis"/>
    <property type="evidence" value="ECO:0007669"/>
    <property type="project" value="TreeGrafter"/>
</dbReference>
<sequence length="332" mass="35764">MANLAVDASDFSAALTRVQPSARREGFTTIPDVKWEDVGALQEVQADMDAAVCEPIRQAELFRELGLTVPVGVLLFGPPGCGKTLLAKATANQSGANFIAVKGPELLNKYVGESERAVRLVFQRARSSSPCVIFFDELDALVPRRSAEGTGSSERVVNQMLTEMDGVQSRSQVYVIAATNRPDIVDPAMLRPGRLDRLLYVPFPSAVGRLEILQTHMKKLPLAPDVDLQRLATDADGFSGADLASLAREAAMLAIRDAASRSCKTAAGNETPAGKSQEQSHAAAAGVQVTTDLLVKARSRVQPSVGQQERREYEQLAARLCGWRPPLSDQKP</sequence>
<dbReference type="FunFam" id="3.40.50.300:FF:000149">
    <property type="entry name" value="Nuclear valosin-containing protein-like"/>
    <property type="match status" value="1"/>
</dbReference>
<dbReference type="SMART" id="SM00382">
    <property type="entry name" value="AAA"/>
    <property type="match status" value="1"/>
</dbReference>
<keyword evidence="6" id="KW-1185">Reference proteome</keyword>
<dbReference type="GO" id="GO:0005524">
    <property type="term" value="F:ATP binding"/>
    <property type="evidence" value="ECO:0007669"/>
    <property type="project" value="UniProtKB-KW"/>
</dbReference>
<keyword evidence="2" id="KW-0547">Nucleotide-binding</keyword>
<evidence type="ECO:0000313" key="5">
    <source>
        <dbReference type="EMBL" id="CAE7748913.1"/>
    </source>
</evidence>
<evidence type="ECO:0000256" key="1">
    <source>
        <dbReference type="ARBA" id="ARBA00006914"/>
    </source>
</evidence>
<comment type="caution">
    <text evidence="5">The sequence shown here is derived from an EMBL/GenBank/DDBJ whole genome shotgun (WGS) entry which is preliminary data.</text>
</comment>
<dbReference type="SUPFAM" id="SSF52540">
    <property type="entry name" value="P-loop containing nucleoside triphosphate hydrolases"/>
    <property type="match status" value="1"/>
</dbReference>
<dbReference type="Pfam" id="PF17862">
    <property type="entry name" value="AAA_lid_3"/>
    <property type="match status" value="1"/>
</dbReference>
<dbReference type="EMBL" id="CAJNIZ010046451">
    <property type="protein sequence ID" value="CAE7748913.1"/>
    <property type="molecule type" value="Genomic_DNA"/>
</dbReference>
<name>A0A812XU14_SYMPI</name>